<reference evidence="1 2" key="1">
    <citation type="submission" date="2016-02" db="EMBL/GenBank/DDBJ databases">
        <title>Discovery of a natural microsporidian pathogen with a broad tissue tropism in Caenorhabditis elegans.</title>
        <authorList>
            <person name="Luallen R.J."/>
            <person name="Reinke A.W."/>
            <person name="Tong L."/>
            <person name="Botts M.R."/>
            <person name="Felix M.-A."/>
            <person name="Troemel E.R."/>
        </authorList>
    </citation>
    <scope>NUCLEOTIDE SEQUENCE [LARGE SCALE GENOMIC DNA]</scope>
    <source>
        <strain evidence="1 2">JUm2807</strain>
    </source>
</reference>
<evidence type="ECO:0000313" key="2">
    <source>
        <dbReference type="Proteomes" id="UP000185944"/>
    </source>
</evidence>
<name>A0A177EDY8_9MICR</name>
<organism evidence="1 2">
    <name type="scientific">Nematocida displodere</name>
    <dbReference type="NCBI Taxonomy" id="1805483"/>
    <lineage>
        <taxon>Eukaryota</taxon>
        <taxon>Fungi</taxon>
        <taxon>Fungi incertae sedis</taxon>
        <taxon>Microsporidia</taxon>
        <taxon>Nematocida</taxon>
    </lineage>
</organism>
<dbReference type="RefSeq" id="XP_067544632.1">
    <property type="nucleotide sequence ID" value="XM_067689158.1"/>
</dbReference>
<protein>
    <submittedName>
        <fullName evidence="1">Uncharacterized protein</fullName>
    </submittedName>
</protein>
<evidence type="ECO:0000313" key="1">
    <source>
        <dbReference type="EMBL" id="OAG30157.1"/>
    </source>
</evidence>
<keyword evidence="2" id="KW-1185">Reference proteome</keyword>
<dbReference type="EMBL" id="LTDL01000037">
    <property type="protein sequence ID" value="OAG30157.1"/>
    <property type="molecule type" value="Genomic_DNA"/>
</dbReference>
<dbReference type="AlphaFoldDB" id="A0A177EDY8"/>
<dbReference type="VEuPathDB" id="MicrosporidiaDB:NEDG_01740"/>
<gene>
    <name evidence="1" type="ORF">NEDG_01740</name>
</gene>
<accession>A0A177EDY8</accession>
<sequence>MSSEDRPQYLGIVCKSGHMKCDFCLAEQRCNVSQAKVRAEGVEIDILELQLKIEGLSRAERRAEDVAEANSDADTDAKTEIQVAIQAAIQATVEYESELHLKQNLLGQARNAIKQAQKALNHCPLCDAEIINTGFGGVIGIHANGSSYFNVSSIEYSSSAPSLNSPCA</sequence>
<dbReference type="GeneID" id="93648090"/>
<dbReference type="Proteomes" id="UP000185944">
    <property type="component" value="Unassembled WGS sequence"/>
</dbReference>
<comment type="caution">
    <text evidence="1">The sequence shown here is derived from an EMBL/GenBank/DDBJ whole genome shotgun (WGS) entry which is preliminary data.</text>
</comment>
<proteinExistence type="predicted"/>